<dbReference type="SUPFAM" id="SSF82693">
    <property type="entry name" value="Multidrug efflux transporter AcrB pore domain, PN1, PN2, PC1 and PC2 subdomains"/>
    <property type="match status" value="4"/>
</dbReference>
<evidence type="ECO:0000256" key="6">
    <source>
        <dbReference type="ARBA" id="ARBA00022692"/>
    </source>
</evidence>
<dbReference type="GO" id="GO:0009636">
    <property type="term" value="P:response to toxic substance"/>
    <property type="evidence" value="ECO:0007669"/>
    <property type="project" value="UniProtKB-ARBA"/>
</dbReference>
<dbReference type="Gene3D" id="3.30.70.1430">
    <property type="entry name" value="Multidrug efflux transporter AcrB pore domain"/>
    <property type="match status" value="2"/>
</dbReference>
<feature type="transmembrane region" description="Helical" evidence="9">
    <location>
        <begin position="868"/>
        <end position="884"/>
    </location>
</feature>
<comment type="subcellular location">
    <subcellularLocation>
        <location evidence="1 9">Cell inner membrane</location>
        <topology evidence="1 9">Multi-pass membrane protein</topology>
    </subcellularLocation>
</comment>
<protein>
    <recommendedName>
        <fullName evidence="9">Efflux pump membrane transporter</fullName>
    </recommendedName>
</protein>
<dbReference type="Gene3D" id="3.30.70.1440">
    <property type="entry name" value="Multidrug efflux transporter AcrB pore domain"/>
    <property type="match status" value="1"/>
</dbReference>
<feature type="transmembrane region" description="Helical" evidence="9">
    <location>
        <begin position="12"/>
        <end position="31"/>
    </location>
</feature>
<feature type="transmembrane region" description="Helical" evidence="9">
    <location>
        <begin position="396"/>
        <end position="415"/>
    </location>
</feature>
<evidence type="ECO:0000256" key="7">
    <source>
        <dbReference type="ARBA" id="ARBA00022989"/>
    </source>
</evidence>
<keyword evidence="6 9" id="KW-0812">Transmembrane</keyword>
<dbReference type="PRINTS" id="PR00702">
    <property type="entry name" value="ACRIFLAVINRP"/>
</dbReference>
<name>A0A1M5S772_9GAMM</name>
<keyword evidence="3 9" id="KW-0813">Transport</keyword>
<dbReference type="InterPro" id="IPR027463">
    <property type="entry name" value="AcrB_DN_DC_subdom"/>
</dbReference>
<evidence type="ECO:0000256" key="4">
    <source>
        <dbReference type="ARBA" id="ARBA00022475"/>
    </source>
</evidence>
<feature type="transmembrane region" description="Helical" evidence="9">
    <location>
        <begin position="966"/>
        <end position="987"/>
    </location>
</feature>
<dbReference type="RefSeq" id="WP_067663022.1">
    <property type="nucleotide sequence ID" value="NZ_FQXG01000002.1"/>
</dbReference>
<feature type="transmembrane region" description="Helical" evidence="9">
    <location>
        <begin position="445"/>
        <end position="465"/>
    </location>
</feature>
<dbReference type="InterPro" id="IPR004764">
    <property type="entry name" value="MdtF-like"/>
</dbReference>
<dbReference type="FunFam" id="1.20.1640.10:FF:000001">
    <property type="entry name" value="Efflux pump membrane transporter"/>
    <property type="match status" value="1"/>
</dbReference>
<keyword evidence="7 9" id="KW-1133">Transmembrane helix</keyword>
<dbReference type="PANTHER" id="PTHR32063:SF76">
    <property type="entry name" value="EFFLUX PUMP MEMBRANE TRANSPORTER"/>
    <property type="match status" value="1"/>
</dbReference>
<evidence type="ECO:0000256" key="9">
    <source>
        <dbReference type="RuleBase" id="RU364070"/>
    </source>
</evidence>
<keyword evidence="11" id="KW-1185">Reference proteome</keyword>
<dbReference type="AlphaFoldDB" id="A0A1M5S772"/>
<dbReference type="NCBIfam" id="TIGR00915">
    <property type="entry name" value="2A0602"/>
    <property type="match status" value="1"/>
</dbReference>
<dbReference type="GO" id="GO:0042910">
    <property type="term" value="F:xenobiotic transmembrane transporter activity"/>
    <property type="evidence" value="ECO:0007669"/>
    <property type="project" value="TreeGrafter"/>
</dbReference>
<proteinExistence type="inferred from homology"/>
<feature type="transmembrane region" description="Helical" evidence="9">
    <location>
        <begin position="368"/>
        <end position="390"/>
    </location>
</feature>
<evidence type="ECO:0000313" key="11">
    <source>
        <dbReference type="Proteomes" id="UP000184268"/>
    </source>
</evidence>
<evidence type="ECO:0000256" key="3">
    <source>
        <dbReference type="ARBA" id="ARBA00022448"/>
    </source>
</evidence>
<reference evidence="10 11" key="1">
    <citation type="submission" date="2016-11" db="EMBL/GenBank/DDBJ databases">
        <authorList>
            <person name="Jaros S."/>
            <person name="Januszkiewicz K."/>
            <person name="Wedrychowicz H."/>
        </authorList>
    </citation>
    <scope>NUCLEOTIDE SEQUENCE [LARGE SCALE GENOMIC DNA]</scope>
    <source>
        <strain evidence="10 11">DSM 16917</strain>
    </source>
</reference>
<evidence type="ECO:0000256" key="1">
    <source>
        <dbReference type="ARBA" id="ARBA00004429"/>
    </source>
</evidence>
<evidence type="ECO:0000313" key="10">
    <source>
        <dbReference type="EMBL" id="SHH34331.1"/>
    </source>
</evidence>
<keyword evidence="5 9" id="KW-0997">Cell inner membrane</keyword>
<keyword evidence="8 9" id="KW-0472">Membrane</keyword>
<evidence type="ECO:0000256" key="2">
    <source>
        <dbReference type="ARBA" id="ARBA00010942"/>
    </source>
</evidence>
<dbReference type="Pfam" id="PF00873">
    <property type="entry name" value="ACR_tran"/>
    <property type="match status" value="1"/>
</dbReference>
<dbReference type="SUPFAM" id="SSF82714">
    <property type="entry name" value="Multidrug efflux transporter AcrB TolC docking domain, DN and DC subdomains"/>
    <property type="match status" value="2"/>
</dbReference>
<dbReference type="SUPFAM" id="SSF82866">
    <property type="entry name" value="Multidrug efflux transporter AcrB transmembrane domain"/>
    <property type="match status" value="2"/>
</dbReference>
<dbReference type="FunFam" id="3.30.70.1430:FF:000001">
    <property type="entry name" value="Efflux pump membrane transporter"/>
    <property type="match status" value="1"/>
</dbReference>
<comment type="similarity">
    <text evidence="2 9">Belongs to the resistance-nodulation-cell division (RND) (TC 2.A.6) family.</text>
</comment>
<evidence type="ECO:0000256" key="5">
    <source>
        <dbReference type="ARBA" id="ARBA00022519"/>
    </source>
</evidence>
<dbReference type="InterPro" id="IPR001036">
    <property type="entry name" value="Acrflvin-R"/>
</dbReference>
<dbReference type="PANTHER" id="PTHR32063">
    <property type="match status" value="1"/>
</dbReference>
<dbReference type="STRING" id="299255.SAMN02745129_1894"/>
<feature type="transmembrane region" description="Helical" evidence="9">
    <location>
        <begin position="471"/>
        <end position="500"/>
    </location>
</feature>
<dbReference type="Gene3D" id="1.20.1640.10">
    <property type="entry name" value="Multidrug efflux transporter AcrB transmembrane domain"/>
    <property type="match status" value="2"/>
</dbReference>
<dbReference type="EMBL" id="FQXG01000002">
    <property type="protein sequence ID" value="SHH34331.1"/>
    <property type="molecule type" value="Genomic_DNA"/>
</dbReference>
<dbReference type="Gene3D" id="3.30.2090.10">
    <property type="entry name" value="Multidrug efflux transporter AcrB TolC docking domain, DN and DC subdomains"/>
    <property type="match status" value="2"/>
</dbReference>
<feature type="transmembrane region" description="Helical" evidence="9">
    <location>
        <begin position="921"/>
        <end position="945"/>
    </location>
</feature>
<feature type="transmembrane region" description="Helical" evidence="9">
    <location>
        <begin position="537"/>
        <end position="554"/>
    </location>
</feature>
<evidence type="ECO:0000256" key="8">
    <source>
        <dbReference type="ARBA" id="ARBA00023136"/>
    </source>
</evidence>
<feature type="transmembrane region" description="Helical" evidence="9">
    <location>
        <begin position="999"/>
        <end position="1025"/>
    </location>
</feature>
<dbReference type="Proteomes" id="UP000184268">
    <property type="component" value="Unassembled WGS sequence"/>
</dbReference>
<feature type="transmembrane region" description="Helical" evidence="9">
    <location>
        <begin position="896"/>
        <end position="915"/>
    </location>
</feature>
<keyword evidence="4" id="KW-1003">Cell membrane</keyword>
<dbReference type="OrthoDB" id="9757904at2"/>
<feature type="transmembrane region" description="Helical" evidence="9">
    <location>
        <begin position="339"/>
        <end position="361"/>
    </location>
</feature>
<dbReference type="NCBIfam" id="NF000282">
    <property type="entry name" value="RND_permease_1"/>
    <property type="match status" value="1"/>
</dbReference>
<dbReference type="GO" id="GO:0005886">
    <property type="term" value="C:plasma membrane"/>
    <property type="evidence" value="ECO:0007669"/>
    <property type="project" value="UniProtKB-SubCell"/>
</dbReference>
<gene>
    <name evidence="10" type="ORF">SAMN02745129_1894</name>
</gene>
<sequence>MISKFFIHRPKFAIVIALVMVLVGTIAMRTMPVNEFPQITPPVVQVSAMYPGSNAEVVEQTLAQPIEEAVNGVENMLYMRSRAANDGGYFLEVTFDIGTDPDMATVQVQNRVNEALPRLPADVRERGVKVAKKSPDLLMAMAFYSPEGTHDDIFLTNYVALNIEEQLKRVPGISDVSLLGGARYSIRVWLDPERMARYGLTTNDVYGALAEQNIVMPAGRLGGAPDLDQPATTVPLVTRGRLKDVEEFQHVVVRADNHGSTLFLKDIAEVELGKEMYDFTATRNGQLASMISLSLQPDANALATGELVKELLADIEANFPEDMAYDVVYDTTVFVEESIASVIETLVQAVLLVVLVTYLFLGSMRATTVPLVAIPVSLIGTFAAMLAMGFTINTVTLFGLILAIGIVVDDAILVIENVERNMRENPQLTGAQATIVAMKEVTGPIITSTLVLLAVFIPVSLLPGITGQMYAQFAVTIVISVCLSTVNALTLSPALCSLLLKPSTKAGPRWYVAFNRFFDNLTERYGNVAAVLVRKSGLLLAMFAVGIAALTYITPNIPTGFVPEEDKGVMIVNVQLPDAASLARTNQVVDELEQVILSYPEVESVGAARGFGLLSFSLQSNGATMFVKLADWADRDAKLSEITMRLNMWAAMQYNDAQVMAFGSPAIPGIGNSNGFEFMLEDTQGRPRTELATVMQDFIMAANAQPELDRVFSFFRANVPHYYVDVDYLKARQLGIPITDIFASLQTNLGAMRVNDVTLYGKSYRVNMQAKAEFRRDTADLGRFHVRSGSGEMIPLSTLVSLEPTLAPDVAWRYNLYNAATISGQPAPGYSSGEAMAAMERLADQMLPDGYAYEWTGMAYQEKEAGNLALYAFGLALLFIYLFMVAQYESWTMPTAIILVVPMAVLGAMLALLYSGLPLNLYAQMGLVLLIALAAKNAILIVEFARAKREDEGLPIEQAAVEAGKLRFRAVNMTSWSFICGMIPLIFVSGAGEISQWSLGWTLAGGLMMVLVIGTCFIPGFFALFQRLREKAKGGNTAAPKAVTAE</sequence>
<accession>A0A1M5S772</accession>
<organism evidence="10 11">
    <name type="scientific">Ferrimonas marina</name>
    <dbReference type="NCBI Taxonomy" id="299255"/>
    <lineage>
        <taxon>Bacteria</taxon>
        <taxon>Pseudomonadati</taxon>
        <taxon>Pseudomonadota</taxon>
        <taxon>Gammaproteobacteria</taxon>
        <taxon>Alteromonadales</taxon>
        <taxon>Ferrimonadaceae</taxon>
        <taxon>Ferrimonas</taxon>
    </lineage>
</organism>
<dbReference type="GO" id="GO:0015562">
    <property type="term" value="F:efflux transmembrane transporter activity"/>
    <property type="evidence" value="ECO:0007669"/>
    <property type="project" value="InterPro"/>
</dbReference>
<dbReference type="Gene3D" id="3.30.70.1320">
    <property type="entry name" value="Multidrug efflux transporter AcrB pore domain like"/>
    <property type="match status" value="1"/>
</dbReference>